<evidence type="ECO:0000313" key="2">
    <source>
        <dbReference type="Proteomes" id="UP000683511"/>
    </source>
</evidence>
<dbReference type="KEGG" id="rsin:B6N60_04260"/>
<accession>A0A975Y6Q8</accession>
<dbReference type="Proteomes" id="UP000683511">
    <property type="component" value="Chromosome"/>
</dbReference>
<sequence>MLAPTLTHATNPILDQLNCSCATCTQTKLEMLQGKLPTPRY</sequence>
<name>A0A975Y6Q8_9NOST</name>
<organism evidence="1 2">
    <name type="scientific">Richelia sinica FACHB-800</name>
    <dbReference type="NCBI Taxonomy" id="1357546"/>
    <lineage>
        <taxon>Bacteria</taxon>
        <taxon>Bacillati</taxon>
        <taxon>Cyanobacteriota</taxon>
        <taxon>Cyanophyceae</taxon>
        <taxon>Nostocales</taxon>
        <taxon>Nostocaceae</taxon>
        <taxon>Richelia</taxon>
    </lineage>
</organism>
<evidence type="ECO:0000313" key="1">
    <source>
        <dbReference type="EMBL" id="QXE25545.1"/>
    </source>
</evidence>
<proteinExistence type="predicted"/>
<protein>
    <submittedName>
        <fullName evidence="1">Uncharacterized protein</fullName>
    </submittedName>
</protein>
<reference evidence="1" key="1">
    <citation type="submission" date="2017-04" db="EMBL/GenBank/DDBJ databases">
        <title>Genome deletions in a multicellular cyanobacterial endosymbiont for morphological adaptation in marine diatoms.</title>
        <authorList>
            <person name="Wang Y."/>
            <person name="Gao H."/>
            <person name="Li R."/>
            <person name="Xu X."/>
        </authorList>
    </citation>
    <scope>NUCLEOTIDE SEQUENCE</scope>
    <source>
        <strain evidence="1">FACHB 800</strain>
    </source>
</reference>
<gene>
    <name evidence="1" type="ORF">B6N60_04260</name>
</gene>
<dbReference type="AlphaFoldDB" id="A0A975Y6Q8"/>
<keyword evidence="2" id="KW-1185">Reference proteome</keyword>
<dbReference type="EMBL" id="CP021056">
    <property type="protein sequence ID" value="QXE25545.1"/>
    <property type="molecule type" value="Genomic_DNA"/>
</dbReference>